<dbReference type="Proteomes" id="UP001345013">
    <property type="component" value="Unassembled WGS sequence"/>
</dbReference>
<accession>A0ABR0KAS9</accession>
<name>A0ABR0KAS9_9EURO</name>
<organism evidence="2 3">
    <name type="scientific">Lithohypha guttulata</name>
    <dbReference type="NCBI Taxonomy" id="1690604"/>
    <lineage>
        <taxon>Eukaryota</taxon>
        <taxon>Fungi</taxon>
        <taxon>Dikarya</taxon>
        <taxon>Ascomycota</taxon>
        <taxon>Pezizomycotina</taxon>
        <taxon>Eurotiomycetes</taxon>
        <taxon>Chaetothyriomycetidae</taxon>
        <taxon>Chaetothyriales</taxon>
        <taxon>Trichomeriaceae</taxon>
        <taxon>Lithohypha</taxon>
    </lineage>
</organism>
<feature type="region of interest" description="Disordered" evidence="1">
    <location>
        <begin position="134"/>
        <end position="163"/>
    </location>
</feature>
<sequence>MTSPSDSARLFFSSSPTRYSSGPAEEVDAILAQVKQVDQLDPSINAILSVNRVAFFDTFSRRVQLIKSRSQAFQDSYVTVFDKVLLVLTQNGKELDTAPAISYFCEEHLGIPKDAPSAQKKAIVPNALIAPATLTQAMSPPETQRGSMYSRGPGSSSPEKKTLFNSDVASNPAVFAALAAQVGGHMVRLWTVYDKAKKDFFAVTDPNSLRKQETAKFLRDTAENVLHHIRDKTVDQRLIDELDTTFDLAKHTAMTLHGGKKRKFDQPPAAALPTREPWPDSIDIVRANARPDGRPRTTERAAQRRGFPGHTQAQTLFSHSQEDVDAQTARDQRQFFVPEVSPRTARAPKQRKKHQGRGRGHSGVPYGYTRQVDSYYPA</sequence>
<protein>
    <recommendedName>
        <fullName evidence="4">Gag protein</fullName>
    </recommendedName>
</protein>
<proteinExistence type="predicted"/>
<keyword evidence="3" id="KW-1185">Reference proteome</keyword>
<feature type="region of interest" description="Disordered" evidence="1">
    <location>
        <begin position="288"/>
        <end position="378"/>
    </location>
</feature>
<feature type="compositionally biased region" description="Basic and acidic residues" evidence="1">
    <location>
        <begin position="289"/>
        <end position="302"/>
    </location>
</feature>
<evidence type="ECO:0000256" key="1">
    <source>
        <dbReference type="SAM" id="MobiDB-lite"/>
    </source>
</evidence>
<evidence type="ECO:0008006" key="4">
    <source>
        <dbReference type="Google" id="ProtNLM"/>
    </source>
</evidence>
<reference evidence="2 3" key="1">
    <citation type="submission" date="2023-08" db="EMBL/GenBank/DDBJ databases">
        <title>Black Yeasts Isolated from many extreme environments.</title>
        <authorList>
            <person name="Coleine C."/>
            <person name="Stajich J.E."/>
            <person name="Selbmann L."/>
        </authorList>
    </citation>
    <scope>NUCLEOTIDE SEQUENCE [LARGE SCALE GENOMIC DNA]</scope>
    <source>
        <strain evidence="2 3">CCFEE 5885</strain>
    </source>
</reference>
<dbReference type="EMBL" id="JAVRRG010000051">
    <property type="protein sequence ID" value="KAK5092854.1"/>
    <property type="molecule type" value="Genomic_DNA"/>
</dbReference>
<evidence type="ECO:0000313" key="3">
    <source>
        <dbReference type="Proteomes" id="UP001345013"/>
    </source>
</evidence>
<gene>
    <name evidence="2" type="ORF">LTR24_004768</name>
</gene>
<comment type="caution">
    <text evidence="2">The sequence shown here is derived from an EMBL/GenBank/DDBJ whole genome shotgun (WGS) entry which is preliminary data.</text>
</comment>
<feature type="compositionally biased region" description="Basic residues" evidence="1">
    <location>
        <begin position="346"/>
        <end position="360"/>
    </location>
</feature>
<evidence type="ECO:0000313" key="2">
    <source>
        <dbReference type="EMBL" id="KAK5092854.1"/>
    </source>
</evidence>